<keyword evidence="10" id="KW-0539">Nucleus</keyword>
<dbReference type="WBParaSite" id="OFLC_0000540501-mRNA-1">
    <property type="protein sequence ID" value="OFLC_0000540501-mRNA-1"/>
    <property type="gene ID" value="OFLC_0000540501"/>
</dbReference>
<keyword evidence="6" id="KW-0963">Cytoplasm</keyword>
<dbReference type="SUPFAM" id="SSF50978">
    <property type="entry name" value="WD40 repeat-like"/>
    <property type="match status" value="1"/>
</dbReference>
<evidence type="ECO:0000256" key="9">
    <source>
        <dbReference type="ARBA" id="ARBA00022737"/>
    </source>
</evidence>
<name>A0A183HD44_9BILA</name>
<evidence type="ECO:0000256" key="10">
    <source>
        <dbReference type="ARBA" id="ARBA00023242"/>
    </source>
</evidence>
<protein>
    <recommendedName>
        <fullName evidence="5">Elongator complex protein 2</fullName>
    </recommendedName>
</protein>
<dbReference type="GO" id="GO:0005634">
    <property type="term" value="C:nucleus"/>
    <property type="evidence" value="ECO:0007669"/>
    <property type="project" value="UniProtKB-SubCell"/>
</dbReference>
<keyword evidence="9" id="KW-0677">Repeat</keyword>
<evidence type="ECO:0000313" key="14">
    <source>
        <dbReference type="WBParaSite" id="OFLC_0000540501-mRNA-1"/>
    </source>
</evidence>
<dbReference type="STRING" id="387005.A0A183HD44"/>
<dbReference type="GO" id="GO:0033588">
    <property type="term" value="C:elongator holoenzyme complex"/>
    <property type="evidence" value="ECO:0007669"/>
    <property type="project" value="InterPro"/>
</dbReference>
<gene>
    <name evidence="12" type="ORF">OFLC_LOCUS5407</name>
</gene>
<evidence type="ECO:0000256" key="4">
    <source>
        <dbReference type="ARBA" id="ARBA00005881"/>
    </source>
</evidence>
<evidence type="ECO:0000256" key="6">
    <source>
        <dbReference type="ARBA" id="ARBA00022490"/>
    </source>
</evidence>
<evidence type="ECO:0000256" key="2">
    <source>
        <dbReference type="ARBA" id="ARBA00004496"/>
    </source>
</evidence>
<evidence type="ECO:0000313" key="13">
    <source>
        <dbReference type="Proteomes" id="UP000267606"/>
    </source>
</evidence>
<dbReference type="GO" id="GO:0005737">
    <property type="term" value="C:cytoplasm"/>
    <property type="evidence" value="ECO:0007669"/>
    <property type="project" value="UniProtKB-SubCell"/>
</dbReference>
<dbReference type="SMART" id="SM00320">
    <property type="entry name" value="WD40"/>
    <property type="match status" value="2"/>
</dbReference>
<dbReference type="EMBL" id="UZAJ01004629">
    <property type="protein sequence ID" value="VDO43038.1"/>
    <property type="molecule type" value="Genomic_DNA"/>
</dbReference>
<dbReference type="PROSITE" id="PS50082">
    <property type="entry name" value="WD_REPEATS_2"/>
    <property type="match status" value="1"/>
</dbReference>
<evidence type="ECO:0000256" key="1">
    <source>
        <dbReference type="ARBA" id="ARBA00004123"/>
    </source>
</evidence>
<evidence type="ECO:0000256" key="8">
    <source>
        <dbReference type="ARBA" id="ARBA00022694"/>
    </source>
</evidence>
<comment type="similarity">
    <text evidence="4">Belongs to the WD repeat ELP2 family.</text>
</comment>
<dbReference type="Gene3D" id="2.130.10.10">
    <property type="entry name" value="YVTN repeat-like/Quinoprotein amine dehydrogenase"/>
    <property type="match status" value="1"/>
</dbReference>
<proteinExistence type="inferred from homology"/>
<dbReference type="InterPro" id="IPR036322">
    <property type="entry name" value="WD40_repeat_dom_sf"/>
</dbReference>
<dbReference type="InterPro" id="IPR015943">
    <property type="entry name" value="WD40/YVTN_repeat-like_dom_sf"/>
</dbReference>
<reference evidence="14" key="1">
    <citation type="submission" date="2016-06" db="UniProtKB">
        <authorList>
            <consortium name="WormBaseParasite"/>
        </authorList>
    </citation>
    <scope>IDENTIFICATION</scope>
</reference>
<dbReference type="AlphaFoldDB" id="A0A183HD44"/>
<dbReference type="InterPro" id="IPR001680">
    <property type="entry name" value="WD40_rpt"/>
</dbReference>
<dbReference type="UniPathway" id="UPA00988"/>
<dbReference type="Proteomes" id="UP000267606">
    <property type="component" value="Unassembled WGS sequence"/>
</dbReference>
<evidence type="ECO:0000313" key="12">
    <source>
        <dbReference type="EMBL" id="VDO43038.1"/>
    </source>
</evidence>
<dbReference type="PANTHER" id="PTHR44111">
    <property type="entry name" value="ELONGATOR COMPLEX PROTEIN 2"/>
    <property type="match status" value="1"/>
</dbReference>
<dbReference type="Pfam" id="PF00400">
    <property type="entry name" value="WD40"/>
    <property type="match status" value="1"/>
</dbReference>
<comment type="subcellular location">
    <subcellularLocation>
        <location evidence="2">Cytoplasm</location>
    </subcellularLocation>
    <subcellularLocation>
        <location evidence="1">Nucleus</location>
    </subcellularLocation>
</comment>
<sequence length="125" mass="13852">MNSPRNVLKIHSKEDNCWKSTSTFGGHSGQVRDIAWDPTGSYLLSCSFDQTTRCYAPCANHGVIIEIARPQIHGYDLTSIASISSSRFVSGADEKILRVFAAPRNFVEMLGSISKYDCEKVIFCV</sequence>
<reference evidence="12 13" key="2">
    <citation type="submission" date="2018-11" db="EMBL/GenBank/DDBJ databases">
        <authorList>
            <consortium name="Pathogen Informatics"/>
        </authorList>
    </citation>
    <scope>NUCLEOTIDE SEQUENCE [LARGE SCALE GENOMIC DNA]</scope>
</reference>
<evidence type="ECO:0000256" key="3">
    <source>
        <dbReference type="ARBA" id="ARBA00005043"/>
    </source>
</evidence>
<dbReference type="PANTHER" id="PTHR44111:SF1">
    <property type="entry name" value="ELONGATOR COMPLEX PROTEIN 2"/>
    <property type="match status" value="1"/>
</dbReference>
<evidence type="ECO:0000256" key="7">
    <source>
        <dbReference type="ARBA" id="ARBA00022574"/>
    </source>
</evidence>
<keyword evidence="7 11" id="KW-0853">WD repeat</keyword>
<organism evidence="14">
    <name type="scientific">Onchocerca flexuosa</name>
    <dbReference type="NCBI Taxonomy" id="387005"/>
    <lineage>
        <taxon>Eukaryota</taxon>
        <taxon>Metazoa</taxon>
        <taxon>Ecdysozoa</taxon>
        <taxon>Nematoda</taxon>
        <taxon>Chromadorea</taxon>
        <taxon>Rhabditida</taxon>
        <taxon>Spirurina</taxon>
        <taxon>Spiruromorpha</taxon>
        <taxon>Filarioidea</taxon>
        <taxon>Onchocercidae</taxon>
        <taxon>Onchocerca</taxon>
    </lineage>
</organism>
<keyword evidence="8" id="KW-0819">tRNA processing</keyword>
<evidence type="ECO:0000256" key="5">
    <source>
        <dbReference type="ARBA" id="ARBA00020267"/>
    </source>
</evidence>
<feature type="repeat" description="WD" evidence="11">
    <location>
        <begin position="24"/>
        <end position="55"/>
    </location>
</feature>
<accession>A0A183HD44</accession>
<dbReference type="GO" id="GO:0002098">
    <property type="term" value="P:tRNA wobble uridine modification"/>
    <property type="evidence" value="ECO:0007669"/>
    <property type="project" value="InterPro"/>
</dbReference>
<keyword evidence="13" id="KW-1185">Reference proteome</keyword>
<comment type="pathway">
    <text evidence="3">tRNA modification; 5-methoxycarbonylmethyl-2-thiouridine-tRNA biosynthesis.</text>
</comment>
<evidence type="ECO:0000256" key="11">
    <source>
        <dbReference type="PROSITE-ProRule" id="PRU00221"/>
    </source>
</evidence>
<dbReference type="InterPro" id="IPR037289">
    <property type="entry name" value="Elp2"/>
</dbReference>